<accession>A0AA46AET6</accession>
<name>A0AA46AET6_9AQUI</name>
<sequence length="98" mass="11219">MVIFLDYAIQIFYVKNGDFLEIRNLEGDKLKFSFISDKDFSIEINPTETCKTGFVADGLLTYRTSSKVIKIKVVDAKSDIKIVVRNTNKFNIKGFNLN</sequence>
<proteinExistence type="predicted"/>
<dbReference type="Proteomes" id="UP001157947">
    <property type="component" value="Unassembled WGS sequence"/>
</dbReference>
<evidence type="ECO:0000313" key="2">
    <source>
        <dbReference type="Proteomes" id="UP001157947"/>
    </source>
</evidence>
<dbReference type="AlphaFoldDB" id="A0AA46AET6"/>
<dbReference type="EMBL" id="FXTX01000012">
    <property type="protein sequence ID" value="SMP14218.1"/>
    <property type="molecule type" value="Genomic_DNA"/>
</dbReference>
<protein>
    <submittedName>
        <fullName evidence="1">Uncharacterized protein</fullName>
    </submittedName>
</protein>
<dbReference type="RefSeq" id="WP_265134626.1">
    <property type="nucleotide sequence ID" value="NZ_FXTX01000012.1"/>
</dbReference>
<keyword evidence="2" id="KW-1185">Reference proteome</keyword>
<organism evidence="1 2">
    <name type="scientific">Venenivibrio stagnispumantis</name>
    <dbReference type="NCBI Taxonomy" id="407998"/>
    <lineage>
        <taxon>Bacteria</taxon>
        <taxon>Pseudomonadati</taxon>
        <taxon>Aquificota</taxon>
        <taxon>Aquificia</taxon>
        <taxon>Aquificales</taxon>
        <taxon>Hydrogenothermaceae</taxon>
        <taxon>Venenivibrio</taxon>
    </lineage>
</organism>
<gene>
    <name evidence="1" type="ORF">SAMN06264868_11228</name>
</gene>
<reference evidence="1" key="1">
    <citation type="submission" date="2017-05" db="EMBL/GenBank/DDBJ databases">
        <authorList>
            <person name="Varghese N."/>
            <person name="Submissions S."/>
        </authorList>
    </citation>
    <scope>NUCLEOTIDE SEQUENCE</scope>
    <source>
        <strain evidence="1">DSM 18763</strain>
    </source>
</reference>
<comment type="caution">
    <text evidence="1">The sequence shown here is derived from an EMBL/GenBank/DDBJ whole genome shotgun (WGS) entry which is preliminary data.</text>
</comment>
<evidence type="ECO:0000313" key="1">
    <source>
        <dbReference type="EMBL" id="SMP14218.1"/>
    </source>
</evidence>